<dbReference type="PIRSF" id="PIRSF028304">
    <property type="entry name" value="UCP028304"/>
    <property type="match status" value="1"/>
</dbReference>
<dbReference type="AlphaFoldDB" id="A0A6I4IX78"/>
<comment type="caution">
    <text evidence="2">The sequence shown here is derived from an EMBL/GenBank/DDBJ whole genome shotgun (WGS) entry which is preliminary data.</text>
</comment>
<evidence type="ECO:0000313" key="3">
    <source>
        <dbReference type="Proteomes" id="UP000441389"/>
    </source>
</evidence>
<dbReference type="NCBIfam" id="TIGR03359">
    <property type="entry name" value="VI_chp_6"/>
    <property type="match status" value="1"/>
</dbReference>
<dbReference type="EMBL" id="WQMS01000001">
    <property type="protein sequence ID" value="MVO76800.1"/>
    <property type="molecule type" value="Genomic_DNA"/>
</dbReference>
<dbReference type="RefSeq" id="WP_157025619.1">
    <property type="nucleotide sequence ID" value="NZ_WQMS01000001.1"/>
</dbReference>
<accession>A0A6I4IX78</accession>
<name>A0A6I4IX78_9SPHN</name>
<evidence type="ECO:0000256" key="1">
    <source>
        <dbReference type="SAM" id="MobiDB-lite"/>
    </source>
</evidence>
<keyword evidence="3" id="KW-1185">Reference proteome</keyword>
<dbReference type="Proteomes" id="UP000441389">
    <property type="component" value="Unassembled WGS sequence"/>
</dbReference>
<reference evidence="2 3" key="1">
    <citation type="submission" date="2019-12" db="EMBL/GenBank/DDBJ databases">
        <authorList>
            <person name="Huq M.A."/>
        </authorList>
    </citation>
    <scope>NUCLEOTIDE SEQUENCE [LARGE SCALE GENOMIC DNA]</scope>
    <source>
        <strain evidence="2 3">MAH-20</strain>
    </source>
</reference>
<evidence type="ECO:0000313" key="2">
    <source>
        <dbReference type="EMBL" id="MVO76800.1"/>
    </source>
</evidence>
<feature type="region of interest" description="Disordered" evidence="1">
    <location>
        <begin position="442"/>
        <end position="467"/>
    </location>
</feature>
<sequence>MIDDLIEYYQRELSFLRNNAGAFAEAHPKIASRLRLTRESVEDPHIGRLIEAVAFLNARLRHKIDDEYSDLSDALLLTLYPHLIQPLPSLMVVRLEPEVELDKPTRISAGRILLSEEVDGEPCRYTLCHDVQLMPIRLSGAAMGGPPFDAPALGMGQAKGLLRLTFTATKPDIELDKLGLDSLRLFIKSDARRAQILIEQLGANLLGIGVASSPADPRAVLLPPDALRLLGLEESELLLPHNKVARSAYALVQEHFAYPQKHLFFEIGGLDARTLDLSGQQLELFLYFDRLSPELERVVRPDDFELFACPAINLFETEAEPIHLDHSSVEYRVIPDARREDAIEVYAVEQVSLQDASGTRIDAPPLYSVDRGSPRLGRMFHAVSRRSSFGPGGGDDVFLTVADLDGRLLRDDATVVNARLLATNRDLPARLPFGGGRPDLSVSGTVPGLKGASALTKPSPTRRPGRRRSANWKLIGQLSLNHLSLVGEAAGGQALREMLALYDVGDTTESGHLRDRLVGVSARPGVARLRINGHAAMCAGIDAVLEIDDERLSGSGSFLLCAAIERFLAGACAMNSFVRVSAKLQRESGVWKTWPARIGDRPLI</sequence>
<protein>
    <submittedName>
        <fullName evidence="2">Type VI secretion system baseplate subunit TssF</fullName>
    </submittedName>
</protein>
<organism evidence="2 3">
    <name type="scientific">Sphingomonas horti</name>
    <dbReference type="NCBI Taxonomy" id="2682842"/>
    <lineage>
        <taxon>Bacteria</taxon>
        <taxon>Pseudomonadati</taxon>
        <taxon>Pseudomonadota</taxon>
        <taxon>Alphaproteobacteria</taxon>
        <taxon>Sphingomonadales</taxon>
        <taxon>Sphingomonadaceae</taxon>
        <taxon>Sphingomonas</taxon>
    </lineage>
</organism>
<dbReference type="PANTHER" id="PTHR35370">
    <property type="entry name" value="CYTOPLASMIC PROTEIN-RELATED-RELATED"/>
    <property type="match status" value="1"/>
</dbReference>
<proteinExistence type="predicted"/>
<gene>
    <name evidence="2" type="primary">tssF</name>
    <name evidence="2" type="ORF">GON01_02440</name>
</gene>
<dbReference type="PANTHER" id="PTHR35370:SF1">
    <property type="entry name" value="TYPE VI SECRETION SYSTEM COMPONENT TSSF1"/>
    <property type="match status" value="1"/>
</dbReference>
<dbReference type="InterPro" id="IPR010272">
    <property type="entry name" value="T6SS_TssF"/>
</dbReference>
<dbReference type="Pfam" id="PF05947">
    <property type="entry name" value="T6SS_TssF"/>
    <property type="match status" value="1"/>
</dbReference>